<dbReference type="RefSeq" id="WP_066750053.1">
    <property type="nucleotide sequence ID" value="NZ_LXEN01000097.1"/>
</dbReference>
<sequence length="270" mass="30104">MQNSIKLSDKVLDAFPSRPLKLVPLRGDGGIFRTLFLVIAMLVLTVFSAYQIPNIMYDYNISKNATYVNANIDGSCRTKLFVLTNCSVDLRYQGNTVSRNFTFLSTGAKDIEVEAIADKTDLNKLTVDVAIDNIWLRFASAIVFIALFGFCTAFFIYRQILTSKVKKALLSVGTKPLKLVTIPVKTVSTNKMFIATYKINLSGKEISVSYSGNKKSPPIVIENNGKTYLLAVYSPEQNIPYALDLPLGRVQATLEEIEHFHNALIEEKLL</sequence>
<keyword evidence="3" id="KW-1185">Reference proteome</keyword>
<accession>A0A198FPN8</accession>
<evidence type="ECO:0008006" key="4">
    <source>
        <dbReference type="Google" id="ProtNLM"/>
    </source>
</evidence>
<gene>
    <name evidence="2" type="ORF">M983_2037</name>
</gene>
<dbReference type="OrthoDB" id="6463037at2"/>
<proteinExistence type="predicted"/>
<comment type="caution">
    <text evidence="2">The sequence shown here is derived from an EMBL/GenBank/DDBJ whole genome shotgun (WGS) entry which is preliminary data.</text>
</comment>
<evidence type="ECO:0000256" key="1">
    <source>
        <dbReference type="SAM" id="Phobius"/>
    </source>
</evidence>
<keyword evidence="1" id="KW-0472">Membrane</keyword>
<organism evidence="2 3">
    <name type="scientific">Proteus myxofaciens ATCC 19692</name>
    <dbReference type="NCBI Taxonomy" id="1354337"/>
    <lineage>
        <taxon>Bacteria</taxon>
        <taxon>Pseudomonadati</taxon>
        <taxon>Pseudomonadota</taxon>
        <taxon>Gammaproteobacteria</taxon>
        <taxon>Enterobacterales</taxon>
        <taxon>Morganellaceae</taxon>
        <taxon>Proteus</taxon>
    </lineage>
</organism>
<reference evidence="2 3" key="1">
    <citation type="submission" date="2016-04" db="EMBL/GenBank/DDBJ databases">
        <title>ATOL: Assembling a taxonomically balanced genome-scale reconstruction of the evolutionary history of the Enterobacteriaceae.</title>
        <authorList>
            <person name="Plunkett G.III."/>
            <person name="Neeno-Eckwall E.C."/>
            <person name="Glasner J.D."/>
            <person name="Perna N.T."/>
        </authorList>
    </citation>
    <scope>NUCLEOTIDE SEQUENCE [LARGE SCALE GENOMIC DNA]</scope>
    <source>
        <strain evidence="2 3">ATCC 19692</strain>
    </source>
</reference>
<evidence type="ECO:0000313" key="3">
    <source>
        <dbReference type="Proteomes" id="UP000094023"/>
    </source>
</evidence>
<dbReference type="Proteomes" id="UP000094023">
    <property type="component" value="Unassembled WGS sequence"/>
</dbReference>
<evidence type="ECO:0000313" key="2">
    <source>
        <dbReference type="EMBL" id="OAT26932.1"/>
    </source>
</evidence>
<feature type="transmembrane region" description="Helical" evidence="1">
    <location>
        <begin position="30"/>
        <end position="50"/>
    </location>
</feature>
<feature type="transmembrane region" description="Helical" evidence="1">
    <location>
        <begin position="134"/>
        <end position="157"/>
    </location>
</feature>
<keyword evidence="1" id="KW-1133">Transmembrane helix</keyword>
<dbReference type="AlphaFoldDB" id="A0A198FPN8"/>
<name>A0A198FPN8_9GAMM</name>
<keyword evidence="1" id="KW-0812">Transmembrane</keyword>
<protein>
    <recommendedName>
        <fullName evidence="4">Transmembrane protein</fullName>
    </recommendedName>
</protein>
<dbReference type="PATRIC" id="fig|1354337.4.peg.2086"/>
<dbReference type="EMBL" id="LXEN01000097">
    <property type="protein sequence ID" value="OAT26932.1"/>
    <property type="molecule type" value="Genomic_DNA"/>
</dbReference>